<organism evidence="2 3">
    <name type="scientific">Dokdonella soli</name>
    <dbReference type="NCBI Taxonomy" id="529810"/>
    <lineage>
        <taxon>Bacteria</taxon>
        <taxon>Pseudomonadati</taxon>
        <taxon>Pseudomonadota</taxon>
        <taxon>Gammaproteobacteria</taxon>
        <taxon>Lysobacterales</taxon>
        <taxon>Rhodanobacteraceae</taxon>
        <taxon>Dokdonella</taxon>
    </lineage>
</organism>
<gene>
    <name evidence="2" type="ORF">GCM10009105_12710</name>
</gene>
<comment type="caution">
    <text evidence="2">The sequence shown here is derived from an EMBL/GenBank/DDBJ whole genome shotgun (WGS) entry which is preliminary data.</text>
</comment>
<feature type="chain" id="PRO_5046256952" description="DUF1579 domain-containing protein" evidence="1">
    <location>
        <begin position="22"/>
        <end position="199"/>
    </location>
</feature>
<accession>A0ABN1IEM6</accession>
<keyword evidence="1" id="KW-0732">Signal</keyword>
<dbReference type="Proteomes" id="UP001501523">
    <property type="component" value="Unassembled WGS sequence"/>
</dbReference>
<keyword evidence="3" id="KW-1185">Reference proteome</keyword>
<proteinExistence type="predicted"/>
<dbReference type="InterPro" id="IPR011473">
    <property type="entry name" value="DUF1579"/>
</dbReference>
<dbReference type="Pfam" id="PF07617">
    <property type="entry name" value="DUF1579"/>
    <property type="match status" value="1"/>
</dbReference>
<evidence type="ECO:0008006" key="4">
    <source>
        <dbReference type="Google" id="ProtNLM"/>
    </source>
</evidence>
<sequence>MKTLQIAIVFALAVFGGSAFAQDKAAPAPSKEQQAMMAAFERMGAVRPEHKQLDYFVGDWNTKTTMWMDPKAPPQSSEGKVHCEAVFGGRYVESKYDGSMMGQPFSGRGVLGFDNLGERYFNTWIDSMSTGFWLAYGHHDKATNTYAFRGEMDDPMQPKTKVAVREVIHIVDPTHYTFEWYETHKGKEAKTMQIEYTKQ</sequence>
<evidence type="ECO:0000313" key="2">
    <source>
        <dbReference type="EMBL" id="GAA0711049.1"/>
    </source>
</evidence>
<evidence type="ECO:0000256" key="1">
    <source>
        <dbReference type="SAM" id="SignalP"/>
    </source>
</evidence>
<protein>
    <recommendedName>
        <fullName evidence="4">DUF1579 domain-containing protein</fullName>
    </recommendedName>
</protein>
<dbReference type="RefSeq" id="WP_343788327.1">
    <property type="nucleotide sequence ID" value="NZ_BAAAEU010000006.1"/>
</dbReference>
<evidence type="ECO:0000313" key="3">
    <source>
        <dbReference type="Proteomes" id="UP001501523"/>
    </source>
</evidence>
<reference evidence="2 3" key="1">
    <citation type="journal article" date="2019" name="Int. J. Syst. Evol. Microbiol.">
        <title>The Global Catalogue of Microorganisms (GCM) 10K type strain sequencing project: providing services to taxonomists for standard genome sequencing and annotation.</title>
        <authorList>
            <consortium name="The Broad Institute Genomics Platform"/>
            <consortium name="The Broad Institute Genome Sequencing Center for Infectious Disease"/>
            <person name="Wu L."/>
            <person name="Ma J."/>
        </authorList>
    </citation>
    <scope>NUCLEOTIDE SEQUENCE [LARGE SCALE GENOMIC DNA]</scope>
    <source>
        <strain evidence="2 3">JCM 15421</strain>
    </source>
</reference>
<name>A0ABN1IEM6_9GAMM</name>
<feature type="signal peptide" evidence="1">
    <location>
        <begin position="1"/>
        <end position="21"/>
    </location>
</feature>
<dbReference type="EMBL" id="BAAAEU010000006">
    <property type="protein sequence ID" value="GAA0711049.1"/>
    <property type="molecule type" value="Genomic_DNA"/>
</dbReference>